<name>A0ABU6UHR9_9FABA</name>
<organism evidence="1 2">
    <name type="scientific">Stylosanthes scabra</name>
    <dbReference type="NCBI Taxonomy" id="79078"/>
    <lineage>
        <taxon>Eukaryota</taxon>
        <taxon>Viridiplantae</taxon>
        <taxon>Streptophyta</taxon>
        <taxon>Embryophyta</taxon>
        <taxon>Tracheophyta</taxon>
        <taxon>Spermatophyta</taxon>
        <taxon>Magnoliopsida</taxon>
        <taxon>eudicotyledons</taxon>
        <taxon>Gunneridae</taxon>
        <taxon>Pentapetalae</taxon>
        <taxon>rosids</taxon>
        <taxon>fabids</taxon>
        <taxon>Fabales</taxon>
        <taxon>Fabaceae</taxon>
        <taxon>Papilionoideae</taxon>
        <taxon>50 kb inversion clade</taxon>
        <taxon>dalbergioids sensu lato</taxon>
        <taxon>Dalbergieae</taxon>
        <taxon>Pterocarpus clade</taxon>
        <taxon>Stylosanthes</taxon>
    </lineage>
</organism>
<reference evidence="1 2" key="1">
    <citation type="journal article" date="2023" name="Plants (Basel)">
        <title>Bridging the Gap: Combining Genomics and Transcriptomics Approaches to Understand Stylosanthes scabra, an Orphan Legume from the Brazilian Caatinga.</title>
        <authorList>
            <person name="Ferreira-Neto J.R.C."/>
            <person name="da Silva M.D."/>
            <person name="Binneck E."/>
            <person name="de Melo N.F."/>
            <person name="da Silva R.H."/>
            <person name="de Melo A.L.T.M."/>
            <person name="Pandolfi V."/>
            <person name="Bustamante F.O."/>
            <person name="Brasileiro-Vidal A.C."/>
            <person name="Benko-Iseppon A.M."/>
        </authorList>
    </citation>
    <scope>NUCLEOTIDE SEQUENCE [LARGE SCALE GENOMIC DNA]</scope>
    <source>
        <tissue evidence="1">Leaves</tissue>
    </source>
</reference>
<sequence length="121" mass="12827">MRGGGLATIEEMMRRSLWSRNTLPVIVGAPSTWNAIVLRVSDMSASCLILSSTIAVDHFLLEEAPTSVSLWNPVTVSVKFANRCGISSADVDSFFLTLSKVESGSSGGGRCITTVTLTSSN</sequence>
<dbReference type="Proteomes" id="UP001341840">
    <property type="component" value="Unassembled WGS sequence"/>
</dbReference>
<evidence type="ECO:0000313" key="1">
    <source>
        <dbReference type="EMBL" id="MED6160599.1"/>
    </source>
</evidence>
<dbReference type="EMBL" id="JASCZI010121217">
    <property type="protein sequence ID" value="MED6160599.1"/>
    <property type="molecule type" value="Genomic_DNA"/>
</dbReference>
<comment type="caution">
    <text evidence="1">The sequence shown here is derived from an EMBL/GenBank/DDBJ whole genome shotgun (WGS) entry which is preliminary data.</text>
</comment>
<gene>
    <name evidence="1" type="ORF">PIB30_052912</name>
</gene>
<evidence type="ECO:0000313" key="2">
    <source>
        <dbReference type="Proteomes" id="UP001341840"/>
    </source>
</evidence>
<accession>A0ABU6UHR9</accession>
<protein>
    <submittedName>
        <fullName evidence="1">Uncharacterized protein</fullName>
    </submittedName>
</protein>
<proteinExistence type="predicted"/>
<keyword evidence="2" id="KW-1185">Reference proteome</keyword>